<accession>A0A067NXP4</accession>
<sequence>MAPSSWTQRPATYAPYRVYERPLGHTELSFYHDSLLSGTSDTTRHVLVQEQEYQEPSLFSELNVARAWVDTKQYFPLLGSQMLVGLGGASGQFIVNEEDLWSYKSSEVHFLTIDSARDAEELLLDLRHGERRLNSQTLAQVHILRRVDLPSHYHVMIQVAHAITDGMSNIALLKYFMDSLCTVRPKPNLEERLSMALASEELDPCLRLSLPRQRWIRAISEVIRSIRWDKLKGGHTLPQIQDPSSSVAPPKSYLARLSLPEDMTKKIIATCRRHSLTFGHAYAVLAQIAITRILCRRYIEGLISQEEWDMRRRQPMHTGGPLNLRPYLDKEWLAKGGHATVGCAIGFFWYTLPFMPLGSAANLSVGDHLPSFAELLSRDRFFLRTNLVKRQSSHIFRHPLFGSIVKQQARDRIQRVVQVLQNFEAVKASGGEAAPSKTPFVLSFAGSSMGNVENIEQYEYPSRKGKGSVPQTPLLRIIATETYLRCRPGELYLGSATARNMLQMYVFFDGNAYEESTVDEWLKEIKDAAIWYLGEEDERQNQGRL</sequence>
<dbReference type="Gene3D" id="3.30.559.10">
    <property type="entry name" value="Chloramphenicol acetyltransferase-like domain"/>
    <property type="match status" value="1"/>
</dbReference>
<dbReference type="VEuPathDB" id="FungiDB:PLEOSDRAFT_1063644"/>
<organism evidence="1 2">
    <name type="scientific">Pleurotus ostreatus (strain PC15)</name>
    <name type="common">Oyster mushroom</name>
    <dbReference type="NCBI Taxonomy" id="1137138"/>
    <lineage>
        <taxon>Eukaryota</taxon>
        <taxon>Fungi</taxon>
        <taxon>Dikarya</taxon>
        <taxon>Basidiomycota</taxon>
        <taxon>Agaricomycotina</taxon>
        <taxon>Agaricomycetes</taxon>
        <taxon>Agaricomycetidae</taxon>
        <taxon>Agaricales</taxon>
        <taxon>Pleurotineae</taxon>
        <taxon>Pleurotaceae</taxon>
        <taxon>Pleurotus</taxon>
    </lineage>
</organism>
<dbReference type="AlphaFoldDB" id="A0A067NXP4"/>
<dbReference type="EMBL" id="KL198007">
    <property type="protein sequence ID" value="KDQ28917.1"/>
    <property type="molecule type" value="Genomic_DNA"/>
</dbReference>
<dbReference type="InParanoid" id="A0A067NXP4"/>
<dbReference type="Proteomes" id="UP000027073">
    <property type="component" value="Unassembled WGS sequence"/>
</dbReference>
<gene>
    <name evidence="1" type="ORF">PLEOSDRAFT_1063644</name>
</gene>
<evidence type="ECO:0000313" key="2">
    <source>
        <dbReference type="Proteomes" id="UP000027073"/>
    </source>
</evidence>
<proteinExistence type="predicted"/>
<name>A0A067NXP4_PLEO1</name>
<dbReference type="STRING" id="1137138.A0A067NXP4"/>
<evidence type="ECO:0008006" key="3">
    <source>
        <dbReference type="Google" id="ProtNLM"/>
    </source>
</evidence>
<dbReference type="HOGENOM" id="CLU_526946_0_0_1"/>
<reference evidence="2" key="1">
    <citation type="journal article" date="2014" name="Proc. Natl. Acad. Sci. U.S.A.">
        <title>Extensive sampling of basidiomycete genomes demonstrates inadequacy of the white-rot/brown-rot paradigm for wood decay fungi.</title>
        <authorList>
            <person name="Riley R."/>
            <person name="Salamov A.A."/>
            <person name="Brown D.W."/>
            <person name="Nagy L.G."/>
            <person name="Floudas D."/>
            <person name="Held B.W."/>
            <person name="Levasseur A."/>
            <person name="Lombard V."/>
            <person name="Morin E."/>
            <person name="Otillar R."/>
            <person name="Lindquist E.A."/>
            <person name="Sun H."/>
            <person name="LaButti K.M."/>
            <person name="Schmutz J."/>
            <person name="Jabbour D."/>
            <person name="Luo H."/>
            <person name="Baker S.E."/>
            <person name="Pisabarro A.G."/>
            <person name="Walton J.D."/>
            <person name="Blanchette R.A."/>
            <person name="Henrissat B."/>
            <person name="Martin F."/>
            <person name="Cullen D."/>
            <person name="Hibbett D.S."/>
            <person name="Grigoriev I.V."/>
        </authorList>
    </citation>
    <scope>NUCLEOTIDE SEQUENCE [LARGE SCALE GENOMIC DNA]</scope>
    <source>
        <strain evidence="2">PC15</strain>
    </source>
</reference>
<dbReference type="InterPro" id="IPR023213">
    <property type="entry name" value="CAT-like_dom_sf"/>
</dbReference>
<evidence type="ECO:0000313" key="1">
    <source>
        <dbReference type="EMBL" id="KDQ28917.1"/>
    </source>
</evidence>
<dbReference type="OrthoDB" id="3264185at2759"/>
<protein>
    <recommendedName>
        <fullName evidence="3">Diacylglycerol O-acyltransferase</fullName>
    </recommendedName>
</protein>